<dbReference type="SUPFAM" id="SSF53098">
    <property type="entry name" value="Ribonuclease H-like"/>
    <property type="match status" value="1"/>
</dbReference>
<name>A0A9R1WN26_LACSA</name>
<evidence type="ECO:0000313" key="3">
    <source>
        <dbReference type="EMBL" id="KAJ0228320.1"/>
    </source>
</evidence>
<dbReference type="PANTHER" id="PTHR32166:SF74">
    <property type="entry name" value="OS05G0256350 PROTEIN"/>
    <property type="match status" value="1"/>
</dbReference>
<feature type="domain" description="DUF659" evidence="2">
    <location>
        <begin position="115"/>
        <end position="242"/>
    </location>
</feature>
<evidence type="ECO:0000259" key="2">
    <source>
        <dbReference type="Pfam" id="PF04937"/>
    </source>
</evidence>
<proteinExistence type="predicted"/>
<protein>
    <recommendedName>
        <fullName evidence="2">DUF659 domain-containing protein</fullName>
    </recommendedName>
</protein>
<evidence type="ECO:0000313" key="4">
    <source>
        <dbReference type="Proteomes" id="UP000235145"/>
    </source>
</evidence>
<dbReference type="Proteomes" id="UP000235145">
    <property type="component" value="Unassembled WGS sequence"/>
</dbReference>
<dbReference type="PANTHER" id="PTHR32166">
    <property type="entry name" value="OSJNBA0013A04.12 PROTEIN"/>
    <property type="match status" value="1"/>
</dbReference>
<organism evidence="3 4">
    <name type="scientific">Lactuca sativa</name>
    <name type="common">Garden lettuce</name>
    <dbReference type="NCBI Taxonomy" id="4236"/>
    <lineage>
        <taxon>Eukaryota</taxon>
        <taxon>Viridiplantae</taxon>
        <taxon>Streptophyta</taxon>
        <taxon>Embryophyta</taxon>
        <taxon>Tracheophyta</taxon>
        <taxon>Spermatophyta</taxon>
        <taxon>Magnoliopsida</taxon>
        <taxon>eudicotyledons</taxon>
        <taxon>Gunneridae</taxon>
        <taxon>Pentapetalae</taxon>
        <taxon>asterids</taxon>
        <taxon>campanulids</taxon>
        <taxon>Asterales</taxon>
        <taxon>Asteraceae</taxon>
        <taxon>Cichorioideae</taxon>
        <taxon>Cichorieae</taxon>
        <taxon>Lactucinae</taxon>
        <taxon>Lactuca</taxon>
    </lineage>
</organism>
<dbReference type="Pfam" id="PF04937">
    <property type="entry name" value="DUF659"/>
    <property type="match status" value="1"/>
</dbReference>
<sequence>MKQYIALVMGYVSSCPKSTKDDQLKCKNSLSEGKVEVRQEFHEAENSLGSKVPNVMGPKDNYANLINPEEGLKEGKGKNVDLNNIVRKQRILTVNKFISRWAYESVIPFHAFQRDSLKMMLEEWKEDGCLIITNPLSDRKRRSIMNLCVNSKMGTVFLSSKECSGEAHTSQHIYVYVESCIQQVGPENVFQVATDTATSNMGAAKLLKEKRPSIFWTSYATHTINRIGELPRFKKILNQAKKLTIFVNAHHKTLAMMRSYTKKREIIRPRVTRFASAFLTLQSFSKTKHMFSINEWEECKFSGNPKGIASYKTVTSVQFWSGVTQCLKVCSPLVKVLRMVHADWKPSMGFVYGEIKIGKEEIIKSLGGNEKHYKPIIDIINTKMNGRLDSTLHLTSYLLNLYYHYNDSQLQYDPDVMDAVHEFFDTLFCGDLEKQRHVVTIDLPKYKKNVDRFGCDLAIKHCKVVKGNGAHLKGLVHTNKRNRLETSKLNNLVYFQFNANLMEKNKKRKDRNMEVLLANNSLSAQEWIVDCDECDADEVHPKMVDEALATDVSQAPQESTRTRELLNEDFESESESEKQVLEEEEYESDGVQITEVCGED</sequence>
<accession>A0A9R1WN26</accession>
<dbReference type="InterPro" id="IPR007021">
    <property type="entry name" value="DUF659"/>
</dbReference>
<dbReference type="AlphaFoldDB" id="A0A9R1WN26"/>
<comment type="caution">
    <text evidence="3">The sequence shown here is derived from an EMBL/GenBank/DDBJ whole genome shotgun (WGS) entry which is preliminary data.</text>
</comment>
<reference evidence="3 4" key="1">
    <citation type="journal article" date="2017" name="Nat. Commun.">
        <title>Genome assembly with in vitro proximity ligation data and whole-genome triplication in lettuce.</title>
        <authorList>
            <person name="Reyes-Chin-Wo S."/>
            <person name="Wang Z."/>
            <person name="Yang X."/>
            <person name="Kozik A."/>
            <person name="Arikit S."/>
            <person name="Song C."/>
            <person name="Xia L."/>
            <person name="Froenicke L."/>
            <person name="Lavelle D.O."/>
            <person name="Truco M.J."/>
            <person name="Xia R."/>
            <person name="Zhu S."/>
            <person name="Xu C."/>
            <person name="Xu H."/>
            <person name="Xu X."/>
            <person name="Cox K."/>
            <person name="Korf I."/>
            <person name="Meyers B.C."/>
            <person name="Michelmore R.W."/>
        </authorList>
    </citation>
    <scope>NUCLEOTIDE SEQUENCE [LARGE SCALE GENOMIC DNA]</scope>
    <source>
        <strain evidence="4">cv. Salinas</strain>
        <tissue evidence="3">Seedlings</tissue>
    </source>
</reference>
<dbReference type="EMBL" id="NBSK02000001">
    <property type="protein sequence ID" value="KAJ0228320.1"/>
    <property type="molecule type" value="Genomic_DNA"/>
</dbReference>
<gene>
    <name evidence="3" type="ORF">LSAT_V11C100042390</name>
</gene>
<keyword evidence="4" id="KW-1185">Reference proteome</keyword>
<feature type="region of interest" description="Disordered" evidence="1">
    <location>
        <begin position="551"/>
        <end position="600"/>
    </location>
</feature>
<dbReference type="InterPro" id="IPR012337">
    <property type="entry name" value="RNaseH-like_sf"/>
</dbReference>
<evidence type="ECO:0000256" key="1">
    <source>
        <dbReference type="SAM" id="MobiDB-lite"/>
    </source>
</evidence>